<dbReference type="SUPFAM" id="SSF56655">
    <property type="entry name" value="Carbohydrate phosphatase"/>
    <property type="match status" value="1"/>
</dbReference>
<keyword evidence="3" id="KW-0378">Hydrolase</keyword>
<proteinExistence type="predicted"/>
<dbReference type="GO" id="GO:0046872">
    <property type="term" value="F:metal ion binding"/>
    <property type="evidence" value="ECO:0007669"/>
    <property type="project" value="UniProtKB-KW"/>
</dbReference>
<dbReference type="STRING" id="348151.IV55_GL000409"/>
<dbReference type="Proteomes" id="UP000321429">
    <property type="component" value="Unassembled WGS sequence"/>
</dbReference>
<comment type="caution">
    <text evidence="7">The sequence shown here is derived from an EMBL/GenBank/DDBJ whole genome shotgun (WGS) entry which is preliminary data.</text>
</comment>
<keyword evidence="8" id="KW-1185">Reference proteome</keyword>
<feature type="binding site" evidence="5">
    <location>
        <position position="92"/>
    </location>
    <ligand>
        <name>Mg(2+)</name>
        <dbReference type="ChEBI" id="CHEBI:18420"/>
        <label>1</label>
        <note>catalytic</note>
    </ligand>
</feature>
<evidence type="ECO:0000256" key="1">
    <source>
        <dbReference type="ARBA" id="ARBA00001946"/>
    </source>
</evidence>
<reference evidence="7 8" key="1">
    <citation type="journal article" date="2015" name="Genome Announc.">
        <title>Expanding the biotechnology potential of lactobacilli through comparative genomics of 213 strains and associated genera.</title>
        <authorList>
            <person name="Sun Z."/>
            <person name="Harris H.M."/>
            <person name="McCann A."/>
            <person name="Guo C."/>
            <person name="Argimon S."/>
            <person name="Zhang W."/>
            <person name="Yang X."/>
            <person name="Jeffery I.B."/>
            <person name="Cooney J.C."/>
            <person name="Kagawa T.F."/>
            <person name="Liu W."/>
            <person name="Song Y."/>
            <person name="Salvetti E."/>
            <person name="Wrobel A."/>
            <person name="Rasinkangas P."/>
            <person name="Parkhill J."/>
            <person name="Rea M.C."/>
            <person name="O'Sullivan O."/>
            <person name="Ritari J."/>
            <person name="Douillard F.P."/>
            <person name="Paul Ross R."/>
            <person name="Yang R."/>
            <person name="Briner A.E."/>
            <person name="Felis G.E."/>
            <person name="de Vos W.M."/>
            <person name="Barrangou R."/>
            <person name="Klaenhammer T.R."/>
            <person name="Caufield P.W."/>
            <person name="Cui Y."/>
            <person name="Zhang H."/>
            <person name="O'Toole P.W."/>
        </authorList>
    </citation>
    <scope>NUCLEOTIDE SEQUENCE [LARGE SCALE GENOMIC DNA]</scope>
    <source>
        <strain evidence="7 8">DSM 22696</strain>
    </source>
</reference>
<dbReference type="FunFam" id="3.30.540.10:FF:000003">
    <property type="entry name" value="Inositol-1-monophosphatase"/>
    <property type="match status" value="1"/>
</dbReference>
<dbReference type="PRINTS" id="PR00377">
    <property type="entry name" value="IMPHPHTASES"/>
</dbReference>
<evidence type="ECO:0000313" key="9">
    <source>
        <dbReference type="Proteomes" id="UP000321429"/>
    </source>
</evidence>
<name>A0A0R2L8N1_9LACO</name>
<dbReference type="PANTHER" id="PTHR20854">
    <property type="entry name" value="INOSITOL MONOPHOSPHATASE"/>
    <property type="match status" value="1"/>
</dbReference>
<dbReference type="PROSITE" id="PS00629">
    <property type="entry name" value="IMP_1"/>
    <property type="match status" value="1"/>
</dbReference>
<protein>
    <submittedName>
        <fullName evidence="6">Fructose 1,6-bisphosphatase</fullName>
    </submittedName>
    <submittedName>
        <fullName evidence="7">Inositol-phosphate phosphatase</fullName>
    </submittedName>
</protein>
<feature type="binding site" evidence="5">
    <location>
        <position position="91"/>
    </location>
    <ligand>
        <name>Mg(2+)</name>
        <dbReference type="ChEBI" id="CHEBI:18420"/>
        <label>1</label>
        <note>catalytic</note>
    </ligand>
</feature>
<evidence type="ECO:0000313" key="7">
    <source>
        <dbReference type="EMBL" id="KRN94868.1"/>
    </source>
</evidence>
<dbReference type="InterPro" id="IPR000760">
    <property type="entry name" value="Inositol_monophosphatase-like"/>
</dbReference>
<evidence type="ECO:0000256" key="5">
    <source>
        <dbReference type="PIRSR" id="PIRSR600760-2"/>
    </source>
</evidence>
<evidence type="ECO:0000256" key="3">
    <source>
        <dbReference type="ARBA" id="ARBA00022801"/>
    </source>
</evidence>
<keyword evidence="4 5" id="KW-0460">Magnesium</keyword>
<accession>A0A0R2L8N1</accession>
<dbReference type="GO" id="GO:0007165">
    <property type="term" value="P:signal transduction"/>
    <property type="evidence" value="ECO:0007669"/>
    <property type="project" value="TreeGrafter"/>
</dbReference>
<dbReference type="Pfam" id="PF00459">
    <property type="entry name" value="Inositol_P"/>
    <property type="match status" value="1"/>
</dbReference>
<evidence type="ECO:0000256" key="2">
    <source>
        <dbReference type="ARBA" id="ARBA00022723"/>
    </source>
</evidence>
<dbReference type="AlphaFoldDB" id="A0A0R2L8N1"/>
<dbReference type="CDD" id="cd01637">
    <property type="entry name" value="IMPase_like"/>
    <property type="match status" value="1"/>
</dbReference>
<dbReference type="Gene3D" id="3.30.540.10">
    <property type="entry name" value="Fructose-1,6-Bisphosphatase, subunit A, domain 1"/>
    <property type="match status" value="1"/>
</dbReference>
<evidence type="ECO:0000256" key="4">
    <source>
        <dbReference type="ARBA" id="ARBA00022842"/>
    </source>
</evidence>
<keyword evidence="2 5" id="KW-0479">Metal-binding</keyword>
<dbReference type="EMBL" id="JQCB01000012">
    <property type="protein sequence ID" value="KRN94868.1"/>
    <property type="molecule type" value="Genomic_DNA"/>
</dbReference>
<dbReference type="InterPro" id="IPR020583">
    <property type="entry name" value="Inositol_monoP_metal-BS"/>
</dbReference>
<dbReference type="Proteomes" id="UP000051139">
    <property type="component" value="Unassembled WGS sequence"/>
</dbReference>
<evidence type="ECO:0000313" key="8">
    <source>
        <dbReference type="Proteomes" id="UP000051139"/>
    </source>
</evidence>
<gene>
    <name evidence="6" type="primary">suhB</name>
    <name evidence="7" type="ORF">IV55_GL000409</name>
    <name evidence="6" type="ORF">LSI01_07500</name>
</gene>
<dbReference type="GO" id="GO:0006020">
    <property type="term" value="P:inositol metabolic process"/>
    <property type="evidence" value="ECO:0007669"/>
    <property type="project" value="TreeGrafter"/>
</dbReference>
<reference evidence="6 9" key="2">
    <citation type="submission" date="2019-07" db="EMBL/GenBank/DDBJ databases">
        <title>Whole genome shotgun sequence of Lactobacillus siliginis NBRC 101315.</title>
        <authorList>
            <person name="Hosoyama A."/>
            <person name="Uohara A."/>
            <person name="Ohji S."/>
            <person name="Ichikawa N."/>
        </authorList>
    </citation>
    <scope>NUCLEOTIDE SEQUENCE [LARGE SCALE GENOMIC DNA]</scope>
    <source>
        <strain evidence="6 9">NBRC 101315</strain>
    </source>
</reference>
<sequence>MEQVEFDHWDALVSQWIDEAKTNICRHFHEPLEVEQKSGRRDLVTQVDKQNEQRFVAHIREADPTARILGEEGLGDDVHDTDGRLWIIDPLDGTMNFVKQHADFAIMLSLYIDGVGEAAWLCDVIGNKLFHGGRTLGVKINDQPLQAPADLPLEDGLAGLSGPLVSHDVDHMQAIAQASLGMRVLGSAGIAFTKVLLGQQVCYISYLRPWDFATGRVLAEELGLVVSTIDGKAPAVLSYGVVSVATKQAQQAIVAMQTM</sequence>
<dbReference type="EMBL" id="BJUD01000010">
    <property type="protein sequence ID" value="GEK28439.1"/>
    <property type="molecule type" value="Genomic_DNA"/>
</dbReference>
<organism evidence="7 8">
    <name type="scientific">Furfurilactobacillus siliginis</name>
    <dbReference type="NCBI Taxonomy" id="348151"/>
    <lineage>
        <taxon>Bacteria</taxon>
        <taxon>Bacillati</taxon>
        <taxon>Bacillota</taxon>
        <taxon>Bacilli</taxon>
        <taxon>Lactobacillales</taxon>
        <taxon>Lactobacillaceae</taxon>
        <taxon>Furfurilactobacillus</taxon>
    </lineage>
</organism>
<dbReference type="PANTHER" id="PTHR20854:SF4">
    <property type="entry name" value="INOSITOL-1-MONOPHOSPHATASE-RELATED"/>
    <property type="match status" value="1"/>
</dbReference>
<feature type="binding site" evidence="5">
    <location>
        <position position="71"/>
    </location>
    <ligand>
        <name>Mg(2+)</name>
        <dbReference type="ChEBI" id="CHEBI:18420"/>
        <label>1</label>
        <note>catalytic</note>
    </ligand>
</feature>
<comment type="cofactor">
    <cofactor evidence="1 5">
        <name>Mg(2+)</name>
        <dbReference type="ChEBI" id="CHEBI:18420"/>
    </cofactor>
</comment>
<dbReference type="Gene3D" id="3.40.190.80">
    <property type="match status" value="1"/>
</dbReference>
<feature type="binding site" evidence="5">
    <location>
        <position position="211"/>
    </location>
    <ligand>
        <name>Mg(2+)</name>
        <dbReference type="ChEBI" id="CHEBI:18420"/>
        <label>1</label>
        <note>catalytic</note>
    </ligand>
</feature>
<evidence type="ECO:0000313" key="6">
    <source>
        <dbReference type="EMBL" id="GEK28439.1"/>
    </source>
</evidence>
<feature type="binding site" evidence="5">
    <location>
        <position position="89"/>
    </location>
    <ligand>
        <name>Mg(2+)</name>
        <dbReference type="ChEBI" id="CHEBI:18420"/>
        <label>1</label>
        <note>catalytic</note>
    </ligand>
</feature>
<dbReference type="OrthoDB" id="9772456at2"/>
<dbReference type="RefSeq" id="WP_057811111.1">
    <property type="nucleotide sequence ID" value="NZ_BJUD01000010.1"/>
</dbReference>
<dbReference type="GO" id="GO:0008934">
    <property type="term" value="F:inositol monophosphate 1-phosphatase activity"/>
    <property type="evidence" value="ECO:0007669"/>
    <property type="project" value="TreeGrafter"/>
</dbReference>
<dbReference type="PATRIC" id="fig|348151.3.peg.415"/>